<evidence type="ECO:0000313" key="2">
    <source>
        <dbReference type="EMBL" id="KAK5058859.1"/>
    </source>
</evidence>
<name>A0AAV9NMM3_9EURO</name>
<dbReference type="Pfam" id="PF07942">
    <property type="entry name" value="CARME"/>
    <property type="match status" value="1"/>
</dbReference>
<dbReference type="PANTHER" id="PTHR12303:SF13">
    <property type="match status" value="1"/>
</dbReference>
<gene>
    <name evidence="2" type="ORF">LTR84_011123</name>
</gene>
<dbReference type="Proteomes" id="UP001358417">
    <property type="component" value="Unassembled WGS sequence"/>
</dbReference>
<proteinExistence type="predicted"/>
<dbReference type="AlphaFoldDB" id="A0AAV9NMM3"/>
<dbReference type="SMART" id="SM01296">
    <property type="entry name" value="N2227"/>
    <property type="match status" value="1"/>
</dbReference>
<organism evidence="2 3">
    <name type="scientific">Exophiala bonariae</name>
    <dbReference type="NCBI Taxonomy" id="1690606"/>
    <lineage>
        <taxon>Eukaryota</taxon>
        <taxon>Fungi</taxon>
        <taxon>Dikarya</taxon>
        <taxon>Ascomycota</taxon>
        <taxon>Pezizomycotina</taxon>
        <taxon>Eurotiomycetes</taxon>
        <taxon>Chaetothyriomycetidae</taxon>
        <taxon>Chaetothyriales</taxon>
        <taxon>Herpotrichiellaceae</taxon>
        <taxon>Exophiala</taxon>
    </lineage>
</organism>
<keyword evidence="1" id="KW-0472">Membrane</keyword>
<evidence type="ECO:0000313" key="3">
    <source>
        <dbReference type="Proteomes" id="UP001358417"/>
    </source>
</evidence>
<dbReference type="Gene3D" id="3.40.50.150">
    <property type="entry name" value="Vaccinia Virus protein VP39"/>
    <property type="match status" value="1"/>
</dbReference>
<sequence>MALRCSLVGIALSIVVAYGLYIALGINGLSATSSNVQQYKTLLPTGHRHADTGVFHAKHQAPGTVAGGIPDLPTSSQRQEEQRAILLAQLQSSRSSVAGRKGSRYRLLTALYGFCRYEEVNFNEVERVESLYAKVPSSQRKMIERGLNYTSNFAKARELFSLNRHLVDDIVRHALEYYELSEDELNTFINVVESDKENALRPDRTSVSQALKHVVREWSLDGQHERLATFPCVLGTLQELCAGPVDRAAGIPVKVLLPGAGLNRLAHEIASLDSLSSRLEVTTNEFSPYMNTVYQYLLTLQIHSSLYFHPYPDNWSHQPTLAELHRGVHAPDILPSHTKANVTLVEGDFTQAFHARQWTASQDVLITHFFIDTARNLFSYLETIHRLLKPGGIWINVGPLLWSHNAQLQLSLEEVVKLSESVGFEFLESHARCGDRTLPQLTVRSIYAPYGFNHRTLSQNAYKAQFWVARKGR</sequence>
<evidence type="ECO:0008006" key="4">
    <source>
        <dbReference type="Google" id="ProtNLM"/>
    </source>
</evidence>
<dbReference type="RefSeq" id="XP_064709382.1">
    <property type="nucleotide sequence ID" value="XM_064854656.1"/>
</dbReference>
<dbReference type="InterPro" id="IPR029063">
    <property type="entry name" value="SAM-dependent_MTases_sf"/>
</dbReference>
<keyword evidence="1" id="KW-0812">Transmembrane</keyword>
<dbReference type="GeneID" id="89979277"/>
<accession>A0AAV9NMM3</accession>
<dbReference type="GO" id="GO:0008757">
    <property type="term" value="F:S-adenosylmethionine-dependent methyltransferase activity"/>
    <property type="evidence" value="ECO:0007669"/>
    <property type="project" value="InterPro"/>
</dbReference>
<keyword evidence="3" id="KW-1185">Reference proteome</keyword>
<comment type="caution">
    <text evidence="2">The sequence shown here is derived from an EMBL/GenBank/DDBJ whole genome shotgun (WGS) entry which is preliminary data.</text>
</comment>
<dbReference type="SUPFAM" id="SSF53335">
    <property type="entry name" value="S-adenosyl-L-methionine-dependent methyltransferases"/>
    <property type="match status" value="1"/>
</dbReference>
<reference evidence="2 3" key="1">
    <citation type="submission" date="2023-08" db="EMBL/GenBank/DDBJ databases">
        <title>Black Yeasts Isolated from many extreme environments.</title>
        <authorList>
            <person name="Coleine C."/>
            <person name="Stajich J.E."/>
            <person name="Selbmann L."/>
        </authorList>
    </citation>
    <scope>NUCLEOTIDE SEQUENCE [LARGE SCALE GENOMIC DNA]</scope>
    <source>
        <strain evidence="2 3">CCFEE 5792</strain>
    </source>
</reference>
<feature type="transmembrane region" description="Helical" evidence="1">
    <location>
        <begin position="7"/>
        <end position="29"/>
    </location>
</feature>
<dbReference type="EMBL" id="JAVRRD010000005">
    <property type="protein sequence ID" value="KAK5058859.1"/>
    <property type="molecule type" value="Genomic_DNA"/>
</dbReference>
<dbReference type="PANTHER" id="PTHR12303">
    <property type="entry name" value="CARNOSINE N-METHYLTRANSFERASE"/>
    <property type="match status" value="1"/>
</dbReference>
<keyword evidence="1" id="KW-1133">Transmembrane helix</keyword>
<evidence type="ECO:0000256" key="1">
    <source>
        <dbReference type="SAM" id="Phobius"/>
    </source>
</evidence>
<dbReference type="InterPro" id="IPR012901">
    <property type="entry name" value="CARME"/>
</dbReference>
<protein>
    <recommendedName>
        <fullName evidence="4">N2227-like protein</fullName>
    </recommendedName>
</protein>